<dbReference type="RefSeq" id="WP_156062691.1">
    <property type="nucleotide sequence ID" value="NZ_CABWIH010000019.1"/>
</dbReference>
<dbReference type="EMBL" id="CABWIH010000019">
    <property type="protein sequence ID" value="VWL86653.1"/>
    <property type="molecule type" value="Genomic_DNA"/>
</dbReference>
<dbReference type="AlphaFoldDB" id="A0A5K1IJS9"/>
<name>A0A5K1IJS9_9ACTN</name>
<evidence type="ECO:0000313" key="1">
    <source>
        <dbReference type="EMBL" id="VWL86653.1"/>
    </source>
</evidence>
<organism evidence="1 2">
    <name type="scientific">Collinsella aerofaciens</name>
    <dbReference type="NCBI Taxonomy" id="74426"/>
    <lineage>
        <taxon>Bacteria</taxon>
        <taxon>Bacillati</taxon>
        <taxon>Actinomycetota</taxon>
        <taxon>Coriobacteriia</taxon>
        <taxon>Coriobacteriales</taxon>
        <taxon>Coriobacteriaceae</taxon>
        <taxon>Collinsella</taxon>
    </lineage>
</organism>
<protein>
    <submittedName>
        <fullName evidence="1">Uncharacterized protein</fullName>
    </submittedName>
</protein>
<dbReference type="Proteomes" id="UP000330807">
    <property type="component" value="Unassembled WGS sequence"/>
</dbReference>
<sequence length="277" mass="30046">MKQDEIKKTIIDNVSEYAGSAAGAVAGGLIGASIGGPEGAAAGSVAATAIEHMFQTMGCEIKKRTLAPLEEQRVGTVYAKAKELIEEKIAQGKTPRNDNFFDKDSSSRPASEELLEGTLLAAQREHEEKKTVYLARLYANILFHPEISRPTANHLIKLAEQLTYRQIAILNNIATMQFARTLNPPINPLKKSAYESVSGTENVAIAAEIFDLYRMSILGSSQVILDAAGINPSTLTVVGYGAHLYNLMDLGSMEPDPELIEIQVSIMLFLIGAKQRQ</sequence>
<reference evidence="1 2" key="1">
    <citation type="submission" date="2019-10" db="EMBL/GenBank/DDBJ databases">
        <authorList>
            <person name="Wolf R A."/>
        </authorList>
    </citation>
    <scope>NUCLEOTIDE SEQUENCE [LARGE SCALE GENOMIC DNA]</scope>
    <source>
        <strain evidence="1">Collinsella_aerofaciens_AK_138A</strain>
    </source>
</reference>
<evidence type="ECO:0000313" key="2">
    <source>
        <dbReference type="Proteomes" id="UP000330807"/>
    </source>
</evidence>
<accession>A0A5K1IJS9</accession>
<proteinExistence type="predicted"/>
<gene>
    <name evidence="1" type="ORF">LMKDKBCB_00836</name>
</gene>